<dbReference type="EMBL" id="LR031876">
    <property type="protein sequence ID" value="VDD36502.1"/>
    <property type="molecule type" value="Genomic_DNA"/>
</dbReference>
<gene>
    <name evidence="1" type="ORF">BOLC7T42062H</name>
</gene>
<organism evidence="1">
    <name type="scientific">Brassica oleracea</name>
    <name type="common">Wild cabbage</name>
    <dbReference type="NCBI Taxonomy" id="3712"/>
    <lineage>
        <taxon>Eukaryota</taxon>
        <taxon>Viridiplantae</taxon>
        <taxon>Streptophyta</taxon>
        <taxon>Embryophyta</taxon>
        <taxon>Tracheophyta</taxon>
        <taxon>Spermatophyta</taxon>
        <taxon>Magnoliopsida</taxon>
        <taxon>eudicotyledons</taxon>
        <taxon>Gunneridae</taxon>
        <taxon>Pentapetalae</taxon>
        <taxon>rosids</taxon>
        <taxon>malvids</taxon>
        <taxon>Brassicales</taxon>
        <taxon>Brassicaceae</taxon>
        <taxon>Brassiceae</taxon>
        <taxon>Brassica</taxon>
    </lineage>
</organism>
<dbReference type="AlphaFoldDB" id="A0A3P6EWQ3"/>
<reference evidence="1" key="1">
    <citation type="submission" date="2018-11" db="EMBL/GenBank/DDBJ databases">
        <authorList>
            <consortium name="Genoscope - CEA"/>
            <person name="William W."/>
        </authorList>
    </citation>
    <scope>NUCLEOTIDE SEQUENCE</scope>
</reference>
<name>A0A3P6EWQ3_BRAOL</name>
<accession>A0A3P6EWQ3</accession>
<sequence length="127" mass="13181">MQESKSTINGRRRLETAVETRVGGVGGVVSTISASLSQILSSTKVSLCRFISSVAPLFSTTSSSVALVGDLSLIGVPSLSIPVADETLWPSLSRFLSSVALLFSATSPSVALLDGDGSLSLFICLFR</sequence>
<evidence type="ECO:0000313" key="1">
    <source>
        <dbReference type="EMBL" id="VDD36502.1"/>
    </source>
</evidence>
<proteinExistence type="predicted"/>
<protein>
    <submittedName>
        <fullName evidence="1">Uncharacterized protein</fullName>
    </submittedName>
</protein>